<evidence type="ECO:0000313" key="8">
    <source>
        <dbReference type="EMBL" id="NHO31309.1"/>
    </source>
</evidence>
<dbReference type="InterPro" id="IPR050638">
    <property type="entry name" value="AA-Vitamin_Transporters"/>
</dbReference>
<feature type="domain" description="EamA" evidence="7">
    <location>
        <begin position="152"/>
        <end position="286"/>
    </location>
</feature>
<reference evidence="8 9" key="1">
    <citation type="journal article" date="2020" name="Int. J. Syst. Evol. Microbiol.">
        <title>Novel acetic acid bacteria from cider fermentations: Acetobacter conturbans sp. nov. and Acetobacter fallax sp. nov.</title>
        <authorList>
            <person name="Sombolestani A.S."/>
            <person name="Cleenwerck I."/>
            <person name="Cnockaert M."/>
            <person name="Borremans W."/>
            <person name="Wieme A.D."/>
            <person name="De Vuyst L."/>
            <person name="Vandamme P."/>
        </authorList>
    </citation>
    <scope>NUCLEOTIDE SEQUENCE [LARGE SCALE GENOMIC DNA]</scope>
    <source>
        <strain evidence="8 9">LMG 1637</strain>
    </source>
</reference>
<feature type="transmembrane region" description="Helical" evidence="6">
    <location>
        <begin position="75"/>
        <end position="95"/>
    </location>
</feature>
<accession>A0ABX0K4Q1</accession>
<protein>
    <submittedName>
        <fullName evidence="8">EamA family transporter</fullName>
    </submittedName>
</protein>
<evidence type="ECO:0000313" key="9">
    <source>
        <dbReference type="Proteomes" id="UP000615326"/>
    </source>
</evidence>
<feature type="transmembrane region" description="Helical" evidence="6">
    <location>
        <begin position="152"/>
        <end position="170"/>
    </location>
</feature>
<comment type="similarity">
    <text evidence="2">Belongs to the EamA transporter family.</text>
</comment>
<evidence type="ECO:0000256" key="3">
    <source>
        <dbReference type="ARBA" id="ARBA00022692"/>
    </source>
</evidence>
<proteinExistence type="inferred from homology"/>
<gene>
    <name evidence="8" type="ORF">GOB84_01810</name>
</gene>
<feature type="transmembrane region" description="Helical" evidence="6">
    <location>
        <begin position="12"/>
        <end position="33"/>
    </location>
</feature>
<keyword evidence="9" id="KW-1185">Reference proteome</keyword>
<keyword evidence="5 6" id="KW-0472">Membrane</keyword>
<comment type="caution">
    <text evidence="8">The sequence shown here is derived from an EMBL/GenBank/DDBJ whole genome shotgun (WGS) entry which is preliminary data.</text>
</comment>
<dbReference type="PROSITE" id="PS51257">
    <property type="entry name" value="PROKAR_LIPOPROTEIN"/>
    <property type="match status" value="1"/>
</dbReference>
<evidence type="ECO:0000256" key="1">
    <source>
        <dbReference type="ARBA" id="ARBA00004141"/>
    </source>
</evidence>
<feature type="transmembrane region" description="Helical" evidence="6">
    <location>
        <begin position="125"/>
        <end position="140"/>
    </location>
</feature>
<evidence type="ECO:0000256" key="4">
    <source>
        <dbReference type="ARBA" id="ARBA00022989"/>
    </source>
</evidence>
<organism evidence="8 9">
    <name type="scientific">Acetobacter fallax</name>
    <dbReference type="NCBI Taxonomy" id="1737473"/>
    <lineage>
        <taxon>Bacteria</taxon>
        <taxon>Pseudomonadati</taxon>
        <taxon>Pseudomonadota</taxon>
        <taxon>Alphaproteobacteria</taxon>
        <taxon>Acetobacterales</taxon>
        <taxon>Acetobacteraceae</taxon>
        <taxon>Acetobacter</taxon>
    </lineage>
</organism>
<sequence>MSARASAGTPAGLPRIMAVAQMLGSIASLQLGASCAKSLFPVFGAAGVTSLRIGFAALVLTIILRPLKIRSPAAWRAALPYGATTALMNLFFYLALDRLPMGIVVGIEFIGPLLLGLWHSRGLKDLFWLALTVAGLILLLRPHTDMGNLDPIGLLEASLASVCWALYILSGKRLTAIVEPKMAAALGLVSGTVFISPLLILTLGTTAPAQMHYLPAAFLVALLSSALPYTLECLAMSKLSTRDLGVLYSLEPVAAGCTGFLLLGETLSVANILGILSIVTASAGVVMTGHSPEIPEPPP</sequence>
<dbReference type="PANTHER" id="PTHR32322">
    <property type="entry name" value="INNER MEMBRANE TRANSPORTER"/>
    <property type="match status" value="1"/>
</dbReference>
<evidence type="ECO:0000256" key="2">
    <source>
        <dbReference type="ARBA" id="ARBA00007362"/>
    </source>
</evidence>
<dbReference type="RefSeq" id="WP_173575870.1">
    <property type="nucleotide sequence ID" value="NZ_WOSW01000001.1"/>
</dbReference>
<dbReference type="SUPFAM" id="SSF103481">
    <property type="entry name" value="Multidrug resistance efflux transporter EmrE"/>
    <property type="match status" value="2"/>
</dbReference>
<dbReference type="InterPro" id="IPR000620">
    <property type="entry name" value="EamA_dom"/>
</dbReference>
<feature type="transmembrane region" description="Helical" evidence="6">
    <location>
        <begin position="182"/>
        <end position="201"/>
    </location>
</feature>
<evidence type="ECO:0000256" key="6">
    <source>
        <dbReference type="SAM" id="Phobius"/>
    </source>
</evidence>
<dbReference type="PANTHER" id="PTHR32322:SF2">
    <property type="entry name" value="EAMA DOMAIN-CONTAINING PROTEIN"/>
    <property type="match status" value="1"/>
</dbReference>
<feature type="transmembrane region" description="Helical" evidence="6">
    <location>
        <begin position="101"/>
        <end position="118"/>
    </location>
</feature>
<dbReference type="InterPro" id="IPR037185">
    <property type="entry name" value="EmrE-like"/>
</dbReference>
<evidence type="ECO:0000259" key="7">
    <source>
        <dbReference type="Pfam" id="PF00892"/>
    </source>
</evidence>
<keyword evidence="3 6" id="KW-0812">Transmembrane</keyword>
<feature type="transmembrane region" description="Helical" evidence="6">
    <location>
        <begin position="39"/>
        <end position="63"/>
    </location>
</feature>
<feature type="transmembrane region" description="Helical" evidence="6">
    <location>
        <begin position="269"/>
        <end position="289"/>
    </location>
</feature>
<dbReference type="Pfam" id="PF00892">
    <property type="entry name" value="EamA"/>
    <property type="match status" value="1"/>
</dbReference>
<name>A0ABX0K4Q1_9PROT</name>
<comment type="subcellular location">
    <subcellularLocation>
        <location evidence="1">Membrane</location>
        <topology evidence="1">Multi-pass membrane protein</topology>
    </subcellularLocation>
</comment>
<dbReference type="Proteomes" id="UP000615326">
    <property type="component" value="Unassembled WGS sequence"/>
</dbReference>
<feature type="transmembrane region" description="Helical" evidence="6">
    <location>
        <begin position="213"/>
        <end position="231"/>
    </location>
</feature>
<dbReference type="EMBL" id="WOSW01000001">
    <property type="protein sequence ID" value="NHO31309.1"/>
    <property type="molecule type" value="Genomic_DNA"/>
</dbReference>
<evidence type="ECO:0000256" key="5">
    <source>
        <dbReference type="ARBA" id="ARBA00023136"/>
    </source>
</evidence>
<keyword evidence="4 6" id="KW-1133">Transmembrane helix</keyword>